<keyword evidence="3" id="KW-0150">Chloroplast</keyword>
<proteinExistence type="inferred from homology"/>
<dbReference type="InterPro" id="IPR039606">
    <property type="entry name" value="Phytol/farnesol_kinase"/>
</dbReference>
<evidence type="ECO:0000256" key="10">
    <source>
        <dbReference type="ARBA" id="ARBA00022833"/>
    </source>
</evidence>
<dbReference type="GO" id="GO:0016020">
    <property type="term" value="C:membrane"/>
    <property type="evidence" value="ECO:0007669"/>
    <property type="project" value="UniProtKB-SubCell"/>
</dbReference>
<dbReference type="GO" id="GO:0010276">
    <property type="term" value="F:phytol kinase activity"/>
    <property type="evidence" value="ECO:0007669"/>
    <property type="project" value="UniProtKB-EC"/>
</dbReference>
<evidence type="ECO:0000259" key="20">
    <source>
        <dbReference type="PROSITE" id="PS50865"/>
    </source>
</evidence>
<dbReference type="PANTHER" id="PTHR32523:SF8">
    <property type="entry name" value="DOLICHOL KINASE"/>
    <property type="match status" value="1"/>
</dbReference>
<comment type="similarity">
    <text evidence="2">Belongs to the polyprenol kinase family.</text>
</comment>
<keyword evidence="9" id="KW-0418">Kinase</keyword>
<evidence type="ECO:0000256" key="4">
    <source>
        <dbReference type="ARBA" id="ARBA00022640"/>
    </source>
</evidence>
<evidence type="ECO:0000256" key="2">
    <source>
        <dbReference type="ARBA" id="ARBA00010794"/>
    </source>
</evidence>
<evidence type="ECO:0000313" key="22">
    <source>
        <dbReference type="Proteomes" id="UP000075714"/>
    </source>
</evidence>
<keyword evidence="11" id="KW-0809">Transit peptide</keyword>
<evidence type="ECO:0000256" key="14">
    <source>
        <dbReference type="ARBA" id="ARBA00024015"/>
    </source>
</evidence>
<gene>
    <name evidence="21" type="ORF">GPECTOR_75g764</name>
</gene>
<evidence type="ECO:0000256" key="13">
    <source>
        <dbReference type="ARBA" id="ARBA00023136"/>
    </source>
</evidence>
<organism evidence="21 22">
    <name type="scientific">Gonium pectorale</name>
    <name type="common">Green alga</name>
    <dbReference type="NCBI Taxonomy" id="33097"/>
    <lineage>
        <taxon>Eukaryota</taxon>
        <taxon>Viridiplantae</taxon>
        <taxon>Chlorophyta</taxon>
        <taxon>core chlorophytes</taxon>
        <taxon>Chlorophyceae</taxon>
        <taxon>CS clade</taxon>
        <taxon>Chlamydomonadales</taxon>
        <taxon>Volvocaceae</taxon>
        <taxon>Gonium</taxon>
    </lineage>
</organism>
<dbReference type="InterPro" id="IPR002893">
    <property type="entry name" value="Znf_MYND"/>
</dbReference>
<accession>A0A150G416</accession>
<evidence type="ECO:0000256" key="7">
    <source>
        <dbReference type="ARBA" id="ARBA00022723"/>
    </source>
</evidence>
<keyword evidence="13" id="KW-0472">Membrane</keyword>
<feature type="chain" id="PRO_5007561917" description="phytol kinase" evidence="19">
    <location>
        <begin position="23"/>
        <end position="173"/>
    </location>
</feature>
<evidence type="ECO:0000256" key="16">
    <source>
        <dbReference type="ARBA" id="ARBA00048889"/>
    </source>
</evidence>
<dbReference type="GO" id="GO:0008270">
    <property type="term" value="F:zinc ion binding"/>
    <property type="evidence" value="ECO:0007669"/>
    <property type="project" value="UniProtKB-KW"/>
</dbReference>
<dbReference type="Gene3D" id="6.10.140.2220">
    <property type="match status" value="1"/>
</dbReference>
<evidence type="ECO:0000256" key="3">
    <source>
        <dbReference type="ARBA" id="ARBA00022528"/>
    </source>
</evidence>
<evidence type="ECO:0000256" key="1">
    <source>
        <dbReference type="ARBA" id="ARBA00004508"/>
    </source>
</evidence>
<dbReference type="OrthoDB" id="550206at2759"/>
<dbReference type="PANTHER" id="PTHR32523">
    <property type="entry name" value="PHYTOL KINASE 1, CHLOROPLASTIC"/>
    <property type="match status" value="1"/>
</dbReference>
<comment type="subcellular location">
    <subcellularLocation>
        <location evidence="1">Plastid</location>
        <location evidence="1">Chloroplast membrane</location>
        <topology evidence="1">Multi-pass membrane protein</topology>
    </subcellularLocation>
</comment>
<evidence type="ECO:0000256" key="19">
    <source>
        <dbReference type="SAM" id="SignalP"/>
    </source>
</evidence>
<keyword evidence="19" id="KW-0732">Signal</keyword>
<evidence type="ECO:0000256" key="6">
    <source>
        <dbReference type="ARBA" id="ARBA00022692"/>
    </source>
</evidence>
<name>A0A150G416_GONPE</name>
<dbReference type="PROSITE" id="PS50865">
    <property type="entry name" value="ZF_MYND_2"/>
    <property type="match status" value="1"/>
</dbReference>
<dbReference type="GO" id="GO:0009507">
    <property type="term" value="C:chloroplast"/>
    <property type="evidence" value="ECO:0007669"/>
    <property type="project" value="UniProtKB-SubCell"/>
</dbReference>
<keyword evidence="4" id="KW-0934">Plastid</keyword>
<keyword evidence="5" id="KW-0808">Transferase</keyword>
<dbReference type="EC" id="2.7.1.182" evidence="15"/>
<feature type="region of interest" description="Disordered" evidence="18">
    <location>
        <begin position="153"/>
        <end position="173"/>
    </location>
</feature>
<keyword evidence="7" id="KW-0479">Metal-binding</keyword>
<dbReference type="AlphaFoldDB" id="A0A150G416"/>
<feature type="domain" description="MYND-type" evidence="20">
    <location>
        <begin position="101"/>
        <end position="155"/>
    </location>
</feature>
<reference evidence="22" key="1">
    <citation type="journal article" date="2016" name="Nat. Commun.">
        <title>The Gonium pectorale genome demonstrates co-option of cell cycle regulation during the evolution of multicellularity.</title>
        <authorList>
            <person name="Hanschen E.R."/>
            <person name="Marriage T.N."/>
            <person name="Ferris P.J."/>
            <person name="Hamaji T."/>
            <person name="Toyoda A."/>
            <person name="Fujiyama A."/>
            <person name="Neme R."/>
            <person name="Noguchi H."/>
            <person name="Minakuchi Y."/>
            <person name="Suzuki M."/>
            <person name="Kawai-Toyooka H."/>
            <person name="Smith D.R."/>
            <person name="Sparks H."/>
            <person name="Anderson J."/>
            <person name="Bakaric R."/>
            <person name="Luria V."/>
            <person name="Karger A."/>
            <person name="Kirschner M.W."/>
            <person name="Durand P.M."/>
            <person name="Michod R.E."/>
            <person name="Nozaki H."/>
            <person name="Olson B.J."/>
        </authorList>
    </citation>
    <scope>NUCLEOTIDE SEQUENCE [LARGE SCALE GENOMIC DNA]</scope>
    <source>
        <strain evidence="22">NIES-2863</strain>
    </source>
</reference>
<keyword evidence="22" id="KW-1185">Reference proteome</keyword>
<comment type="caution">
    <text evidence="21">The sequence shown here is derived from an EMBL/GenBank/DDBJ whole genome shotgun (WGS) entry which is preliminary data.</text>
</comment>
<evidence type="ECO:0000313" key="21">
    <source>
        <dbReference type="EMBL" id="KXZ44040.1"/>
    </source>
</evidence>
<evidence type="ECO:0000256" key="15">
    <source>
        <dbReference type="ARBA" id="ARBA00039024"/>
    </source>
</evidence>
<feature type="signal peptide" evidence="19">
    <location>
        <begin position="1"/>
        <end position="22"/>
    </location>
</feature>
<comment type="pathway">
    <text evidence="14">Cofactor biosynthesis; tocopherol biosynthesis.</text>
</comment>
<feature type="compositionally biased region" description="Gly residues" evidence="18">
    <location>
        <begin position="160"/>
        <end position="173"/>
    </location>
</feature>
<evidence type="ECO:0000256" key="11">
    <source>
        <dbReference type="ARBA" id="ARBA00022946"/>
    </source>
</evidence>
<keyword evidence="6" id="KW-0812">Transmembrane</keyword>
<keyword evidence="10" id="KW-0862">Zinc</keyword>
<keyword evidence="8 17" id="KW-0863">Zinc-finger</keyword>
<protein>
    <recommendedName>
        <fullName evidence="15">phytol kinase</fullName>
        <ecNumber evidence="15">2.7.1.182</ecNumber>
    </recommendedName>
</protein>
<evidence type="ECO:0000256" key="18">
    <source>
        <dbReference type="SAM" id="MobiDB-lite"/>
    </source>
</evidence>
<dbReference type="SUPFAM" id="SSF144232">
    <property type="entry name" value="HIT/MYND zinc finger-like"/>
    <property type="match status" value="1"/>
</dbReference>
<evidence type="ECO:0000256" key="5">
    <source>
        <dbReference type="ARBA" id="ARBA00022679"/>
    </source>
</evidence>
<evidence type="ECO:0000256" key="17">
    <source>
        <dbReference type="PROSITE-ProRule" id="PRU00134"/>
    </source>
</evidence>
<sequence>MEGGRPRMLSLLRSLGRYRLLAVLLAAAGSPCARFSGTGGGDYGVDERDGDGNASEGAQEAELSRALAALESELLCKHDVASLPVLPSPSLAKCAAAAAGVVMCGNPRCTNMEGPSEAGLPIAGRGKTCARCRAVPYCCRACHLEHWRNGHSQSCPGASGCRGGDGSGDGQRG</sequence>
<evidence type="ECO:0000256" key="9">
    <source>
        <dbReference type="ARBA" id="ARBA00022777"/>
    </source>
</evidence>
<comment type="catalytic activity">
    <reaction evidence="16">
        <text>phytol + CTP = phytyl phosphate + CDP + H(+)</text>
        <dbReference type="Rhea" id="RHEA:38055"/>
        <dbReference type="ChEBI" id="CHEBI:15378"/>
        <dbReference type="ChEBI" id="CHEBI:17327"/>
        <dbReference type="ChEBI" id="CHEBI:37563"/>
        <dbReference type="ChEBI" id="CHEBI:58069"/>
        <dbReference type="ChEBI" id="CHEBI:75483"/>
        <dbReference type="EC" id="2.7.1.182"/>
    </reaction>
</comment>
<dbReference type="EMBL" id="LSYV01000076">
    <property type="protein sequence ID" value="KXZ44040.1"/>
    <property type="molecule type" value="Genomic_DNA"/>
</dbReference>
<keyword evidence="12" id="KW-1133">Transmembrane helix</keyword>
<dbReference type="Proteomes" id="UP000075714">
    <property type="component" value="Unassembled WGS sequence"/>
</dbReference>
<evidence type="ECO:0000256" key="8">
    <source>
        <dbReference type="ARBA" id="ARBA00022771"/>
    </source>
</evidence>
<evidence type="ECO:0000256" key="12">
    <source>
        <dbReference type="ARBA" id="ARBA00022989"/>
    </source>
</evidence>